<gene>
    <name evidence="2" type="ORF">X797_010458</name>
</gene>
<sequence length="155" mass="16831">MKYSMLSVAAFFAAFSLGSPAYYWRMQQAEAGEAIITNDMNNPVDVVKVPGGPEIQIAQTGGEARFPGGPSADLKINGQVEVSYVGGNEDTFNYQVKPIAPGFDGCVQVSTVGCNQDYLEWCSQPDPSTIITCPAGTELTIRVTELPNLWNFYNY</sequence>
<dbReference type="EMBL" id="JELW01000049">
    <property type="protein sequence ID" value="EXU96497.1"/>
    <property type="molecule type" value="Genomic_DNA"/>
</dbReference>
<name>A0A0A1UPB2_9HYPO</name>
<evidence type="ECO:0000313" key="2">
    <source>
        <dbReference type="EMBL" id="EXU96497.1"/>
    </source>
</evidence>
<reference evidence="2 3" key="1">
    <citation type="submission" date="2014-02" db="EMBL/GenBank/DDBJ databases">
        <title>The genome sequence of the entomopathogenic fungus Metarhizium robertsii ARSEF 2575.</title>
        <authorList>
            <person name="Giuliano Garisto Donzelli B."/>
            <person name="Roe B.A."/>
            <person name="Macmil S.L."/>
            <person name="Krasnoff S.B."/>
            <person name="Gibson D.M."/>
        </authorList>
    </citation>
    <scope>NUCLEOTIDE SEQUENCE [LARGE SCALE GENOMIC DNA]</scope>
    <source>
        <strain evidence="2 3">ARSEF 2575</strain>
    </source>
</reference>
<evidence type="ECO:0000256" key="1">
    <source>
        <dbReference type="SAM" id="SignalP"/>
    </source>
</evidence>
<dbReference type="OrthoDB" id="4935409at2759"/>
<dbReference type="AlphaFoldDB" id="A0A0A1UPB2"/>
<comment type="caution">
    <text evidence="2">The sequence shown here is derived from an EMBL/GenBank/DDBJ whole genome shotgun (WGS) entry which is preliminary data.</text>
</comment>
<proteinExistence type="predicted"/>
<evidence type="ECO:0000313" key="3">
    <source>
        <dbReference type="Proteomes" id="UP000030151"/>
    </source>
</evidence>
<dbReference type="Proteomes" id="UP000030151">
    <property type="component" value="Unassembled WGS sequence"/>
</dbReference>
<feature type="signal peptide" evidence="1">
    <location>
        <begin position="1"/>
        <end position="20"/>
    </location>
</feature>
<keyword evidence="1" id="KW-0732">Signal</keyword>
<protein>
    <submittedName>
        <fullName evidence="2">Uncharacterized protein</fullName>
    </submittedName>
</protein>
<dbReference type="HOGENOM" id="CLU_120099_0_0_1"/>
<accession>A0A0A1UPB2</accession>
<organism evidence="2 3">
    <name type="scientific">Metarhizium robertsii</name>
    <dbReference type="NCBI Taxonomy" id="568076"/>
    <lineage>
        <taxon>Eukaryota</taxon>
        <taxon>Fungi</taxon>
        <taxon>Dikarya</taxon>
        <taxon>Ascomycota</taxon>
        <taxon>Pezizomycotina</taxon>
        <taxon>Sordariomycetes</taxon>
        <taxon>Hypocreomycetidae</taxon>
        <taxon>Hypocreales</taxon>
        <taxon>Clavicipitaceae</taxon>
        <taxon>Metarhizium</taxon>
    </lineage>
</organism>
<dbReference type="eggNOG" id="ENOG502SU8T">
    <property type="taxonomic scope" value="Eukaryota"/>
</dbReference>
<feature type="chain" id="PRO_5001980727" evidence="1">
    <location>
        <begin position="21"/>
        <end position="155"/>
    </location>
</feature>